<dbReference type="InterPro" id="IPR000182">
    <property type="entry name" value="GNAT_dom"/>
</dbReference>
<name>A0A4R5CUQ7_9FLAO</name>
<feature type="domain" description="N-acetyltransferase" evidence="1">
    <location>
        <begin position="90"/>
        <end position="229"/>
    </location>
</feature>
<evidence type="ECO:0000313" key="2">
    <source>
        <dbReference type="EMBL" id="TDE04146.1"/>
    </source>
</evidence>
<dbReference type="InterPro" id="IPR016181">
    <property type="entry name" value="Acyl_CoA_acyltransferase"/>
</dbReference>
<dbReference type="Proteomes" id="UP000294597">
    <property type="component" value="Unassembled WGS sequence"/>
</dbReference>
<dbReference type="PANTHER" id="PTHR31143">
    <property type="match status" value="1"/>
</dbReference>
<dbReference type="InterPro" id="IPR027365">
    <property type="entry name" value="GNAT_acetyltra_YdfB-like"/>
</dbReference>
<dbReference type="RefSeq" id="WP_132110756.1">
    <property type="nucleotide sequence ID" value="NZ_SMFO01000005.1"/>
</dbReference>
<dbReference type="Pfam" id="PF08445">
    <property type="entry name" value="FR47"/>
    <property type="match status" value="1"/>
</dbReference>
<dbReference type="PANTHER" id="PTHR31143:SF2">
    <property type="entry name" value="FR47-LIKE DOMAIN-CONTAINING PROTEIN-RELATED"/>
    <property type="match status" value="1"/>
</dbReference>
<dbReference type="EMBL" id="SMFO01000005">
    <property type="protein sequence ID" value="TDE04146.1"/>
    <property type="molecule type" value="Genomic_DNA"/>
</dbReference>
<evidence type="ECO:0000313" key="3">
    <source>
        <dbReference type="Proteomes" id="UP000294597"/>
    </source>
</evidence>
<comment type="caution">
    <text evidence="2">The sequence shown here is derived from an EMBL/GenBank/DDBJ whole genome shotgun (WGS) entry which is preliminary data.</text>
</comment>
<evidence type="ECO:0000259" key="1">
    <source>
        <dbReference type="PROSITE" id="PS51186"/>
    </source>
</evidence>
<dbReference type="PROSITE" id="PS51186">
    <property type="entry name" value="GNAT"/>
    <property type="match status" value="1"/>
</dbReference>
<accession>A0A4R5CUQ7</accession>
<protein>
    <submittedName>
        <fullName evidence="2">GNAT family N-acetyltransferase</fullName>
    </submittedName>
</protein>
<organism evidence="2 3">
    <name type="scientific">Flavobacterium hiemivividum</name>
    <dbReference type="NCBI Taxonomy" id="2541734"/>
    <lineage>
        <taxon>Bacteria</taxon>
        <taxon>Pseudomonadati</taxon>
        <taxon>Bacteroidota</taxon>
        <taxon>Flavobacteriia</taxon>
        <taxon>Flavobacteriales</taxon>
        <taxon>Flavobacteriaceae</taxon>
        <taxon>Flavobacterium</taxon>
    </lineage>
</organism>
<reference evidence="2 3" key="1">
    <citation type="submission" date="2019-03" db="EMBL/GenBank/DDBJ databases">
        <title>Flavobacterium TSA-D2 sp. nov., isolated from arctic soil.</title>
        <authorList>
            <person name="Chaudhary D.K."/>
        </authorList>
    </citation>
    <scope>NUCLEOTIDE SEQUENCE [LARGE SCALE GENOMIC DNA]</scope>
    <source>
        <strain evidence="2 3">TSA-D2</strain>
    </source>
</reference>
<dbReference type="GO" id="GO:0016747">
    <property type="term" value="F:acyltransferase activity, transferring groups other than amino-acyl groups"/>
    <property type="evidence" value="ECO:0007669"/>
    <property type="project" value="InterPro"/>
</dbReference>
<dbReference type="SUPFAM" id="SSF55729">
    <property type="entry name" value="Acyl-CoA N-acyltransferases (Nat)"/>
    <property type="match status" value="1"/>
</dbReference>
<sequence>MSHEDLSKLDNPVWYSLSESHKAHTITFDDDTQFYDPEYCPFGAALDTKKSLNAIDQYSKLSANFFIVGEKPEIPATLKIGNELVCLQMTIFKPIDIPITDTIIKLEESHREDLLELVKIVYPEYFKAKTATLGNYYGIYKDNQLVAITGERMQMNDFTEISAVITHPDHIGKGYAKQLVAHATNVIFNQNKTAFLHVYEKNFGAIKLYEKLGFEARRKISFWNITKNV</sequence>
<dbReference type="InterPro" id="IPR013653">
    <property type="entry name" value="GCN5-like_dom"/>
</dbReference>
<keyword evidence="2" id="KW-0808">Transferase</keyword>
<dbReference type="Gene3D" id="3.40.630.30">
    <property type="match status" value="1"/>
</dbReference>
<gene>
    <name evidence="2" type="ORF">E0F98_09335</name>
</gene>
<dbReference type="AlphaFoldDB" id="A0A4R5CUQ7"/>
<dbReference type="CDD" id="cd04301">
    <property type="entry name" value="NAT_SF"/>
    <property type="match status" value="1"/>
</dbReference>
<keyword evidence="3" id="KW-1185">Reference proteome</keyword>
<proteinExistence type="predicted"/>